<organism evidence="2 3">
    <name type="scientific">Tagetes erecta</name>
    <name type="common">African marigold</name>
    <dbReference type="NCBI Taxonomy" id="13708"/>
    <lineage>
        <taxon>Eukaryota</taxon>
        <taxon>Viridiplantae</taxon>
        <taxon>Streptophyta</taxon>
        <taxon>Embryophyta</taxon>
        <taxon>Tracheophyta</taxon>
        <taxon>Spermatophyta</taxon>
        <taxon>Magnoliopsida</taxon>
        <taxon>eudicotyledons</taxon>
        <taxon>Gunneridae</taxon>
        <taxon>Pentapetalae</taxon>
        <taxon>asterids</taxon>
        <taxon>campanulids</taxon>
        <taxon>Asterales</taxon>
        <taxon>Asteraceae</taxon>
        <taxon>Asteroideae</taxon>
        <taxon>Heliantheae alliance</taxon>
        <taxon>Tageteae</taxon>
        <taxon>Tagetes</taxon>
    </lineage>
</organism>
<reference evidence="2" key="1">
    <citation type="journal article" date="2023" name="bioRxiv">
        <title>Improved chromosome-level genome assembly for marigold (Tagetes erecta).</title>
        <authorList>
            <person name="Jiang F."/>
            <person name="Yuan L."/>
            <person name="Wang S."/>
            <person name="Wang H."/>
            <person name="Xu D."/>
            <person name="Wang A."/>
            <person name="Fan W."/>
        </authorList>
    </citation>
    <scope>NUCLEOTIDE SEQUENCE</scope>
    <source>
        <strain evidence="2">WSJ</strain>
        <tissue evidence="2">Leaf</tissue>
    </source>
</reference>
<keyword evidence="3" id="KW-1185">Reference proteome</keyword>
<accession>A0AAD8JTS7</accession>
<comment type="caution">
    <text evidence="2">The sequence shown here is derived from an EMBL/GenBank/DDBJ whole genome shotgun (WGS) entry which is preliminary data.</text>
</comment>
<dbReference type="AlphaFoldDB" id="A0AAD8JTS7"/>
<feature type="transmembrane region" description="Helical" evidence="1">
    <location>
        <begin position="172"/>
        <end position="195"/>
    </location>
</feature>
<feature type="transmembrane region" description="Helical" evidence="1">
    <location>
        <begin position="103"/>
        <end position="128"/>
    </location>
</feature>
<keyword evidence="1" id="KW-1133">Transmembrane helix</keyword>
<dbReference type="Proteomes" id="UP001229421">
    <property type="component" value="Unassembled WGS sequence"/>
</dbReference>
<dbReference type="PANTHER" id="PTHR34115:SF5">
    <property type="entry name" value="PROTEIN, PUTATIVE-RELATED"/>
    <property type="match status" value="1"/>
</dbReference>
<feature type="transmembrane region" description="Helical" evidence="1">
    <location>
        <begin position="140"/>
        <end position="166"/>
    </location>
</feature>
<keyword evidence="1" id="KW-0472">Membrane</keyword>
<dbReference type="PANTHER" id="PTHR34115">
    <property type="entry name" value="PROTEIN, PUTATIVE-RELATED"/>
    <property type="match status" value="1"/>
</dbReference>
<evidence type="ECO:0000256" key="1">
    <source>
        <dbReference type="SAM" id="Phobius"/>
    </source>
</evidence>
<sequence>MERTAETSPIANQQFVDPKCENTGTKMEILEGGDEEDISVERVAEMTLLLSRSPLYHALFKKYPEILYLVYSAALLYMFPTLIEVAQLKFQNETHSVFETHTVFVNMAVVGYIVAIPMSVVLFGLKAYIERSTTESFCTVYYIILRSVFFFISLLVPISFVLVLYLPSRFNIVGYVIILTLFLVVVASSFSYYIIKWLGKRDHVQNLANLEKNDFVADTESTFKKE</sequence>
<dbReference type="InterPro" id="IPR053258">
    <property type="entry name" value="Ca-permeable_cation_channel"/>
</dbReference>
<feature type="transmembrane region" description="Helical" evidence="1">
    <location>
        <begin position="66"/>
        <end position="83"/>
    </location>
</feature>
<evidence type="ECO:0000313" key="2">
    <source>
        <dbReference type="EMBL" id="KAK1410649.1"/>
    </source>
</evidence>
<protein>
    <submittedName>
        <fullName evidence="2">Uncharacterized protein</fullName>
    </submittedName>
</protein>
<name>A0AAD8JTS7_TARER</name>
<dbReference type="EMBL" id="JAUHHV010000010">
    <property type="protein sequence ID" value="KAK1410649.1"/>
    <property type="molecule type" value="Genomic_DNA"/>
</dbReference>
<keyword evidence="1" id="KW-0812">Transmembrane</keyword>
<evidence type="ECO:0000313" key="3">
    <source>
        <dbReference type="Proteomes" id="UP001229421"/>
    </source>
</evidence>
<proteinExistence type="predicted"/>
<gene>
    <name evidence="2" type="ORF">QVD17_37186</name>
</gene>